<comment type="cofactor">
    <cofactor evidence="6">
        <name>[4Fe-4S] cluster</name>
        <dbReference type="ChEBI" id="CHEBI:49883"/>
    </cofactor>
    <text evidence="6">Binds 1 [4Fe-4S] cluster. The cluster is coordinated with 3 cysteines and an exchangeable S-adenosyl-L-methionine.</text>
</comment>
<dbReference type="InterPro" id="IPR027596">
    <property type="entry name" value="AmmeMemoSam_rS"/>
</dbReference>
<evidence type="ECO:0000259" key="7">
    <source>
        <dbReference type="PROSITE" id="PS51918"/>
    </source>
</evidence>
<name>A0A9Q9FGD3_9FIRM</name>
<dbReference type="CDD" id="cd01335">
    <property type="entry name" value="Radical_SAM"/>
    <property type="match status" value="1"/>
</dbReference>
<sequence length="328" mass="37687">MDYPVPFFERKQDRIQCLICPHKCLISEGKTGICRVRTVQNNQLMVINYGEVTSAAVDPIEKKPLYHFKPGKNILSLGSFGCNMTCSFCQNYEISQHRPKTDTLSIDELSEVLASVENNAGIAYTYNEPLMWYEYVYDTAKELKRRNPDTSVVIVTNGYINKEPLMKLLPYVDAMNIDLKGYSNRYYQKICGAQLDPVLETIRRANDYIHIEITTLLVTDEFDALEEVEQIAQFLASINPDIPLHLSRYFPRYKMKNEATNVDIMAQAVAVAKKYLNYVYIGNVAGADTNTYCPNCHERLIERHQYETRCLIHESKCPTCHIPIPIKL</sequence>
<organism evidence="9 11">
    <name type="scientific">Turicibacter bilis</name>
    <dbReference type="NCBI Taxonomy" id="2735723"/>
    <lineage>
        <taxon>Bacteria</taxon>
        <taxon>Bacillati</taxon>
        <taxon>Bacillota</taxon>
        <taxon>Erysipelotrichia</taxon>
        <taxon>Erysipelotrichales</taxon>
        <taxon>Turicibacteraceae</taxon>
        <taxon>Turicibacter</taxon>
    </lineage>
</organism>
<dbReference type="InterPro" id="IPR016431">
    <property type="entry name" value="Pyrv-formate_lyase-activ_prd"/>
</dbReference>
<proteinExistence type="predicted"/>
<keyword evidence="5 6" id="KW-0411">Iron-sulfur</keyword>
<dbReference type="GO" id="GO:0046872">
    <property type="term" value="F:metal ion binding"/>
    <property type="evidence" value="ECO:0007669"/>
    <property type="project" value="UniProtKB-KW"/>
</dbReference>
<evidence type="ECO:0000313" key="8">
    <source>
        <dbReference type="EMBL" id="UUF05858.1"/>
    </source>
</evidence>
<keyword evidence="2 6" id="KW-0949">S-adenosyl-L-methionine</keyword>
<evidence type="ECO:0000313" key="10">
    <source>
        <dbReference type="Proteomes" id="UP001058016"/>
    </source>
</evidence>
<dbReference type="SFLD" id="SFLDS00029">
    <property type="entry name" value="Radical_SAM"/>
    <property type="match status" value="1"/>
</dbReference>
<dbReference type="InterPro" id="IPR034457">
    <property type="entry name" value="Organic_radical-activating"/>
</dbReference>
<evidence type="ECO:0000313" key="9">
    <source>
        <dbReference type="EMBL" id="UUF08696.1"/>
    </source>
</evidence>
<feature type="domain" description="Radical SAM core" evidence="7">
    <location>
        <begin position="67"/>
        <end position="288"/>
    </location>
</feature>
<keyword evidence="1" id="KW-0004">4Fe-4S</keyword>
<dbReference type="EMBL" id="CP071250">
    <property type="protein sequence ID" value="UUF08696.1"/>
    <property type="molecule type" value="Genomic_DNA"/>
</dbReference>
<dbReference type="PROSITE" id="PS51918">
    <property type="entry name" value="RADICAL_SAM"/>
    <property type="match status" value="1"/>
</dbReference>
<keyword evidence="3 6" id="KW-0479">Metal-binding</keyword>
<feature type="binding site" evidence="6">
    <location>
        <position position="89"/>
    </location>
    <ligand>
        <name>[4Fe-4S] cluster</name>
        <dbReference type="ChEBI" id="CHEBI:49883"/>
        <note>4Fe-4S-S-AdoMet</note>
    </ligand>
</feature>
<dbReference type="NCBIfam" id="TIGR04337">
    <property type="entry name" value="AmmeMemoSam_rS"/>
    <property type="match status" value="1"/>
</dbReference>
<dbReference type="Proteomes" id="UP001058016">
    <property type="component" value="Chromosome"/>
</dbReference>
<dbReference type="Proteomes" id="UP001058072">
    <property type="component" value="Chromosome"/>
</dbReference>
<dbReference type="Pfam" id="PF04055">
    <property type="entry name" value="Radical_SAM"/>
    <property type="match status" value="1"/>
</dbReference>
<dbReference type="SUPFAM" id="SSF102114">
    <property type="entry name" value="Radical SAM enzymes"/>
    <property type="match status" value="1"/>
</dbReference>
<feature type="binding site" evidence="6">
    <location>
        <position position="82"/>
    </location>
    <ligand>
        <name>[4Fe-4S] cluster</name>
        <dbReference type="ChEBI" id="CHEBI:49883"/>
        <note>4Fe-4S-S-AdoMet</note>
    </ligand>
</feature>
<dbReference type="RefSeq" id="WP_212724857.1">
    <property type="nucleotide sequence ID" value="NZ_CP071249.1"/>
</dbReference>
<evidence type="ECO:0000256" key="1">
    <source>
        <dbReference type="ARBA" id="ARBA00022485"/>
    </source>
</evidence>
<dbReference type="AlphaFoldDB" id="A0A9Q9FGD3"/>
<evidence type="ECO:0000256" key="2">
    <source>
        <dbReference type="ARBA" id="ARBA00022691"/>
    </source>
</evidence>
<dbReference type="PANTHER" id="PTHR30352">
    <property type="entry name" value="PYRUVATE FORMATE-LYASE-ACTIVATING ENZYME"/>
    <property type="match status" value="1"/>
</dbReference>
<dbReference type="InterPro" id="IPR007197">
    <property type="entry name" value="rSAM"/>
</dbReference>
<dbReference type="InterPro" id="IPR013785">
    <property type="entry name" value="Aldolase_TIM"/>
</dbReference>
<evidence type="ECO:0000256" key="3">
    <source>
        <dbReference type="ARBA" id="ARBA00022723"/>
    </source>
</evidence>
<evidence type="ECO:0000256" key="5">
    <source>
        <dbReference type="ARBA" id="ARBA00023014"/>
    </source>
</evidence>
<dbReference type="PIRSF" id="PIRSF004869">
    <property type="entry name" value="PflX_prd"/>
    <property type="match status" value="1"/>
</dbReference>
<keyword evidence="4 6" id="KW-0408">Iron</keyword>
<dbReference type="EMBL" id="CP071249">
    <property type="protein sequence ID" value="UUF05858.1"/>
    <property type="molecule type" value="Genomic_DNA"/>
</dbReference>
<dbReference type="GO" id="GO:0051539">
    <property type="term" value="F:4 iron, 4 sulfur cluster binding"/>
    <property type="evidence" value="ECO:0007669"/>
    <property type="project" value="UniProtKB-KW"/>
</dbReference>
<dbReference type="InterPro" id="IPR058240">
    <property type="entry name" value="rSAM_sf"/>
</dbReference>
<protein>
    <submittedName>
        <fullName evidence="9">AmmeMemoRadiSam system radical SAM enzyme</fullName>
    </submittedName>
</protein>
<feature type="binding site" evidence="6">
    <location>
        <position position="86"/>
    </location>
    <ligand>
        <name>[4Fe-4S] cluster</name>
        <dbReference type="ChEBI" id="CHEBI:49883"/>
        <note>4Fe-4S-S-AdoMet</note>
    </ligand>
</feature>
<keyword evidence="10" id="KW-1185">Reference proteome</keyword>
<reference evidence="9 10" key="1">
    <citation type="submission" date="2021-03" db="EMBL/GenBank/DDBJ databases">
        <title>Comparative Genomics and Metabolomics in the genus Turicibacter.</title>
        <authorList>
            <person name="Maki J."/>
            <person name="Looft T."/>
        </authorList>
    </citation>
    <scope>NUCLEOTIDE SEQUENCE</scope>
    <source>
        <strain evidence="9">ISU324</strain>
        <strain evidence="8 10">MMM721</strain>
    </source>
</reference>
<dbReference type="GO" id="GO:0003824">
    <property type="term" value="F:catalytic activity"/>
    <property type="evidence" value="ECO:0007669"/>
    <property type="project" value="InterPro"/>
</dbReference>
<accession>A0A9Q9FGD3</accession>
<evidence type="ECO:0000256" key="4">
    <source>
        <dbReference type="ARBA" id="ARBA00023004"/>
    </source>
</evidence>
<dbReference type="SFLD" id="SFLDG01101">
    <property type="entry name" value="Uncharacterised_Radical_SAM_Su"/>
    <property type="match status" value="1"/>
</dbReference>
<dbReference type="Gene3D" id="3.20.20.70">
    <property type="entry name" value="Aldolase class I"/>
    <property type="match status" value="1"/>
</dbReference>
<gene>
    <name evidence="9" type="primary">amrS</name>
    <name evidence="8" type="ORF">J0J69_12615</name>
    <name evidence="9" type="ORF">J0J70_01335</name>
</gene>
<evidence type="ECO:0000256" key="6">
    <source>
        <dbReference type="PIRSR" id="PIRSR004869-50"/>
    </source>
</evidence>
<evidence type="ECO:0000313" key="11">
    <source>
        <dbReference type="Proteomes" id="UP001058072"/>
    </source>
</evidence>
<dbReference type="PANTHER" id="PTHR30352:SF5">
    <property type="entry name" value="PYRUVATE FORMATE-LYASE 1-ACTIVATING ENZYME"/>
    <property type="match status" value="1"/>
</dbReference>